<keyword evidence="3" id="KW-1185">Reference proteome</keyword>
<evidence type="ECO:0000313" key="3">
    <source>
        <dbReference type="Proteomes" id="UP001472866"/>
    </source>
</evidence>
<evidence type="ECO:0000313" key="2">
    <source>
        <dbReference type="EMBL" id="WZN63767.1"/>
    </source>
</evidence>
<proteinExistence type="predicted"/>
<gene>
    <name evidence="2" type="ORF">HKI87_08g53180</name>
</gene>
<dbReference type="Pfam" id="PF07258">
    <property type="entry name" value="COMM_domain"/>
    <property type="match status" value="1"/>
</dbReference>
<evidence type="ECO:0000259" key="1">
    <source>
        <dbReference type="PROSITE" id="PS51269"/>
    </source>
</evidence>
<dbReference type="InterPro" id="IPR017920">
    <property type="entry name" value="COMM"/>
</dbReference>
<dbReference type="AlphaFoldDB" id="A0AAX4PCN9"/>
<dbReference type="Pfam" id="PF21672">
    <property type="entry name" value="COMM_HN"/>
    <property type="match status" value="1"/>
</dbReference>
<organism evidence="2 3">
    <name type="scientific">Chloropicon roscoffensis</name>
    <dbReference type="NCBI Taxonomy" id="1461544"/>
    <lineage>
        <taxon>Eukaryota</taxon>
        <taxon>Viridiplantae</taxon>
        <taxon>Chlorophyta</taxon>
        <taxon>Chloropicophyceae</taxon>
        <taxon>Chloropicales</taxon>
        <taxon>Chloropicaceae</taxon>
        <taxon>Chloropicon</taxon>
    </lineage>
</organism>
<dbReference type="EMBL" id="CP151508">
    <property type="protein sequence ID" value="WZN63767.1"/>
    <property type="molecule type" value="Genomic_DNA"/>
</dbReference>
<feature type="domain" description="COMM" evidence="1">
    <location>
        <begin position="127"/>
        <end position="199"/>
    </location>
</feature>
<accession>A0AAX4PCN9</accession>
<dbReference type="Proteomes" id="UP001472866">
    <property type="component" value="Chromosome 08"/>
</dbReference>
<reference evidence="2 3" key="1">
    <citation type="submission" date="2024-03" db="EMBL/GenBank/DDBJ databases">
        <title>Complete genome sequence of the green alga Chloropicon roscoffensis RCC1871.</title>
        <authorList>
            <person name="Lemieux C."/>
            <person name="Pombert J.-F."/>
            <person name="Otis C."/>
            <person name="Turmel M."/>
        </authorList>
    </citation>
    <scope>NUCLEOTIDE SEQUENCE [LARGE SCALE GENOMIC DNA]</scope>
    <source>
        <strain evidence="2 3">RCC1871</strain>
    </source>
</reference>
<dbReference type="PROSITE" id="PS51269">
    <property type="entry name" value="COMM"/>
    <property type="match status" value="1"/>
</dbReference>
<dbReference type="PANTHER" id="PTHR12333:SF0">
    <property type="entry name" value="COMM DOMAIN-CONTAINING PROTEIN 10"/>
    <property type="match status" value="1"/>
</dbReference>
<dbReference type="PANTHER" id="PTHR12333">
    <property type="entry name" value="COMM DOMAIN CONTAINING PROTEIN 10"/>
    <property type="match status" value="1"/>
</dbReference>
<protein>
    <submittedName>
        <fullName evidence="2">COMM domain-containing protein</fullName>
    </submittedName>
</protein>
<dbReference type="InterPro" id="IPR037361">
    <property type="entry name" value="COMMD10"/>
</dbReference>
<sequence length="199" mass="22278">MEFRKTESFDAGVAAVNSQDPRMLYPLLERAAERLHEVGEVLTVEENATFASKFGLNAGEAETIVRFCTFVFTKSLEVQATEEDLAVGLKEAGVEEQHCLAFGTAWRRKREGVLKRVKKKAFGAPASLASVDWRIHLQVTGSDEALEKVCPKAVLDLELQDQSKQEEKGKVLSLEFGREDLERLYNNFEEIQGQLDALT</sequence>
<name>A0AAX4PCN9_9CHLO</name>